<feature type="domain" description="C2H2-type" evidence="8">
    <location>
        <begin position="1334"/>
        <end position="1361"/>
    </location>
</feature>
<dbReference type="Proteomes" id="UP001652642">
    <property type="component" value="Chromosome 2"/>
</dbReference>
<feature type="domain" description="C2H2-type" evidence="8">
    <location>
        <begin position="589"/>
        <end position="616"/>
    </location>
</feature>
<feature type="domain" description="C2H2-type" evidence="8">
    <location>
        <begin position="1194"/>
        <end position="1221"/>
    </location>
</feature>
<keyword evidence="1" id="KW-0479">Metal-binding</keyword>
<feature type="domain" description="C2H2-type" evidence="8">
    <location>
        <begin position="645"/>
        <end position="672"/>
    </location>
</feature>
<feature type="compositionally biased region" description="Basic and acidic residues" evidence="7">
    <location>
        <begin position="450"/>
        <end position="462"/>
    </location>
</feature>
<dbReference type="CDD" id="cd07936">
    <property type="entry name" value="SCAN"/>
    <property type="match status" value="1"/>
</dbReference>
<dbReference type="Gene3D" id="1.10.4020.10">
    <property type="entry name" value="DNA breaking-rejoining enzymes"/>
    <property type="match status" value="1"/>
</dbReference>
<dbReference type="SUPFAM" id="SSF47353">
    <property type="entry name" value="Retrovirus capsid dimerization domain-like"/>
    <property type="match status" value="1"/>
</dbReference>
<evidence type="ECO:0000259" key="9">
    <source>
        <dbReference type="PROSITE" id="PS50804"/>
    </source>
</evidence>
<feature type="compositionally biased region" description="Basic and acidic residues" evidence="7">
    <location>
        <begin position="861"/>
        <end position="875"/>
    </location>
</feature>
<evidence type="ECO:0000256" key="5">
    <source>
        <dbReference type="ARBA" id="ARBA00023242"/>
    </source>
</evidence>
<feature type="domain" description="C2H2-type" evidence="8">
    <location>
        <begin position="1222"/>
        <end position="1249"/>
    </location>
</feature>
<evidence type="ECO:0000256" key="4">
    <source>
        <dbReference type="ARBA" id="ARBA00022833"/>
    </source>
</evidence>
<feature type="domain" description="C2H2-type" evidence="8">
    <location>
        <begin position="1166"/>
        <end position="1193"/>
    </location>
</feature>
<feature type="domain" description="C2H2-type" evidence="8">
    <location>
        <begin position="1418"/>
        <end position="1445"/>
    </location>
</feature>
<dbReference type="PROSITE" id="PS00028">
    <property type="entry name" value="ZINC_FINGER_C2H2_1"/>
    <property type="match status" value="17"/>
</dbReference>
<keyword evidence="2" id="KW-0677">Repeat</keyword>
<feature type="domain" description="C2H2-type" evidence="8">
    <location>
        <begin position="617"/>
        <end position="644"/>
    </location>
</feature>
<feature type="domain" description="C2H2-type" evidence="8">
    <location>
        <begin position="1390"/>
        <end position="1417"/>
    </location>
</feature>
<dbReference type="Gene3D" id="3.30.160.60">
    <property type="entry name" value="Classic Zinc Finger"/>
    <property type="match status" value="17"/>
</dbReference>
<feature type="domain" description="C2H2-type" evidence="8">
    <location>
        <begin position="1278"/>
        <end position="1305"/>
    </location>
</feature>
<dbReference type="InterPro" id="IPR003309">
    <property type="entry name" value="SCAN_dom"/>
</dbReference>
<evidence type="ECO:0000256" key="6">
    <source>
        <dbReference type="PROSITE-ProRule" id="PRU00042"/>
    </source>
</evidence>
<feature type="region of interest" description="Disordered" evidence="7">
    <location>
        <begin position="1145"/>
        <end position="1165"/>
    </location>
</feature>
<gene>
    <name evidence="11" type="primary">LOC110071104</name>
</gene>
<feature type="domain" description="C2H2-type" evidence="8">
    <location>
        <begin position="1446"/>
        <end position="1473"/>
    </location>
</feature>
<dbReference type="PROSITE" id="PS50804">
    <property type="entry name" value="SCAN_BOX"/>
    <property type="match status" value="1"/>
</dbReference>
<feature type="region of interest" description="Disordered" evidence="7">
    <location>
        <begin position="791"/>
        <end position="815"/>
    </location>
</feature>
<accession>A0ABM5FV16</accession>
<feature type="compositionally biased region" description="Basic and acidic residues" evidence="7">
    <location>
        <begin position="882"/>
        <end position="900"/>
    </location>
</feature>
<dbReference type="Pfam" id="PF02023">
    <property type="entry name" value="SCAN"/>
    <property type="match status" value="1"/>
</dbReference>
<evidence type="ECO:0000259" key="8">
    <source>
        <dbReference type="PROSITE" id="PS50157"/>
    </source>
</evidence>
<evidence type="ECO:0000313" key="10">
    <source>
        <dbReference type="Proteomes" id="UP001652642"/>
    </source>
</evidence>
<dbReference type="PROSITE" id="PS50157">
    <property type="entry name" value="ZINC_FINGER_C2H2_2"/>
    <property type="match status" value="17"/>
</dbReference>
<dbReference type="SUPFAM" id="SSF57667">
    <property type="entry name" value="beta-beta-alpha zinc fingers"/>
    <property type="match status" value="9"/>
</dbReference>
<feature type="domain" description="C2H2-type" evidence="8">
    <location>
        <begin position="729"/>
        <end position="756"/>
    </location>
</feature>
<reference evidence="11" key="2">
    <citation type="submission" date="2025-08" db="UniProtKB">
        <authorList>
            <consortium name="RefSeq"/>
        </authorList>
    </citation>
    <scope>IDENTIFICATION</scope>
</reference>
<dbReference type="Pfam" id="PF00096">
    <property type="entry name" value="zf-C2H2"/>
    <property type="match status" value="16"/>
</dbReference>
<dbReference type="InterPro" id="IPR050329">
    <property type="entry name" value="GLI_C2H2-zinc-finger"/>
</dbReference>
<keyword evidence="3 6" id="KW-0863">Zinc-finger</keyword>
<feature type="domain" description="C2H2-type" evidence="8">
    <location>
        <begin position="701"/>
        <end position="728"/>
    </location>
</feature>
<dbReference type="InterPro" id="IPR036236">
    <property type="entry name" value="Znf_C2H2_sf"/>
</dbReference>
<feature type="region of interest" description="Disordered" evidence="7">
    <location>
        <begin position="450"/>
        <end position="516"/>
    </location>
</feature>
<name>A0ABM5FV16_9SAUR</name>
<dbReference type="InterPro" id="IPR038269">
    <property type="entry name" value="SCAN_sf"/>
</dbReference>
<dbReference type="PANTHER" id="PTHR19818:SF162">
    <property type="entry name" value="GASTRULA ZINC FINGER PROTEIN XLCGF57.1-RELATED"/>
    <property type="match status" value="1"/>
</dbReference>
<organism evidence="10 11">
    <name type="scientific">Pogona vitticeps</name>
    <name type="common">central bearded dragon</name>
    <dbReference type="NCBI Taxonomy" id="103695"/>
    <lineage>
        <taxon>Eukaryota</taxon>
        <taxon>Metazoa</taxon>
        <taxon>Chordata</taxon>
        <taxon>Craniata</taxon>
        <taxon>Vertebrata</taxon>
        <taxon>Euteleostomi</taxon>
        <taxon>Lepidosauria</taxon>
        <taxon>Squamata</taxon>
        <taxon>Bifurcata</taxon>
        <taxon>Unidentata</taxon>
        <taxon>Episquamata</taxon>
        <taxon>Toxicofera</taxon>
        <taxon>Iguania</taxon>
        <taxon>Acrodonta</taxon>
        <taxon>Agamidae</taxon>
        <taxon>Amphibolurinae</taxon>
        <taxon>Pogona</taxon>
    </lineage>
</organism>
<feature type="domain" description="C2H2-type" evidence="8">
    <location>
        <begin position="1250"/>
        <end position="1277"/>
    </location>
</feature>
<keyword evidence="4" id="KW-0862">Zinc</keyword>
<feature type="domain" description="C2H2-type" evidence="8">
    <location>
        <begin position="673"/>
        <end position="700"/>
    </location>
</feature>
<feature type="domain" description="C2H2-type" evidence="8">
    <location>
        <begin position="1362"/>
        <end position="1389"/>
    </location>
</feature>
<evidence type="ECO:0000256" key="1">
    <source>
        <dbReference type="ARBA" id="ARBA00022723"/>
    </source>
</evidence>
<proteinExistence type="predicted"/>
<keyword evidence="10" id="KW-1185">Reference proteome</keyword>
<dbReference type="GeneID" id="110071104"/>
<feature type="domain" description="SCAN box" evidence="9">
    <location>
        <begin position="151"/>
        <end position="229"/>
    </location>
</feature>
<evidence type="ECO:0000313" key="11">
    <source>
        <dbReference type="RefSeq" id="XP_072849245.1"/>
    </source>
</evidence>
<dbReference type="SMART" id="SM00355">
    <property type="entry name" value="ZnF_C2H2"/>
    <property type="match status" value="18"/>
</dbReference>
<dbReference type="RefSeq" id="XP_072849245.1">
    <property type="nucleotide sequence ID" value="XM_072993144.1"/>
</dbReference>
<evidence type="ECO:0000256" key="2">
    <source>
        <dbReference type="ARBA" id="ARBA00022737"/>
    </source>
</evidence>
<evidence type="ECO:0000256" key="7">
    <source>
        <dbReference type="SAM" id="MobiDB-lite"/>
    </source>
</evidence>
<feature type="compositionally biased region" description="Basic and acidic residues" evidence="7">
    <location>
        <begin position="470"/>
        <end position="512"/>
    </location>
</feature>
<reference evidence="10" key="1">
    <citation type="submission" date="2025-05" db="UniProtKB">
        <authorList>
            <consortium name="RefSeq"/>
        </authorList>
    </citation>
    <scope>NUCLEOTIDE SEQUENCE [LARGE SCALE GENOMIC DNA]</scope>
</reference>
<evidence type="ECO:0000256" key="3">
    <source>
        <dbReference type="ARBA" id="ARBA00022771"/>
    </source>
</evidence>
<feature type="domain" description="C2H2-type" evidence="8">
    <location>
        <begin position="1306"/>
        <end position="1333"/>
    </location>
</feature>
<protein>
    <submittedName>
        <fullName evidence="11">Uncharacterized protein</fullName>
    </submittedName>
</protein>
<sequence>MKEKTSADLELEEGGAIRAGKANSILQLEYMVERSLHEGQGERGQRVQEDWDAQWQDFLKTLQPIHSGEEHLVTKEMMAPWDDTKAFLASFEEVAKACRWPKGEWVTRLLPALHGEAEEAFQSLEAGDREDYGKVKAAILRGDALRMEVRRQHFRDFSCQEVEDPWRLHSQVQELCHRWLRPERRSKEQILELLILEQFLASLPPDLQGWIRAGGPDTCSQAVALLEDVLMSQEGAETRSWQGPTADEFLGALDAEEKSVEAEQNGHLEASVLDSGIRCPSQTTALLPPEGQRTSQTAVEERQRKFKETSLSLQVVKRSLTQPGQETMVWHVLQEEEEEDEDPLGIGMGNQIQMATSQYGGNQTEDLPRTALPVSQENALKTQEEGCQSRAEPGDWPVEVEENCTVLTGGLSASVHPSSNVQMSDEKPLVSRYTRKHHYLYERSITDSMEDHVESHTSEENLRPSSSCDQQDRKLTGKSKFEFSENWKEDSLDRKQSDHSKEKFHDSPEHGNRMSYTKSLERNQGIQSKGKLHECSHCRKGFGERGLLISHEQLCPAKKRQEYLKSGRIFTFRQAVMKDQGLYIGGKPYECSWCGRYFSKRDKLKRHQRTHTGERLYKCLECGKSFARKEHLKIHQRTHTGEKPYECPECRKCFTEGGSLKKHQRIHTGEKPYKCSQCAESFRLREHLKKHQRIHTEETPYKCSRCWKSFSRIEHLKAHQKIHTGEKPYKCPECGETFRHNGSLRYHQRIHVQEGPKLDLGTGNAWLEENVSTNMTEIVLTVLNRRLLSPSSWGAGGRPSSQAKTGGGGQTLSAHAQKPFKKSPCFFLCLFGLPGSLGFRGPHLSLTMDSGVEKIFSAEEKIKETSEGDLKRGGENGEDGLDETKGAEERRSEDHKEEKGATGNHLVDLEQHFSPIASQLASASQATPSLAVLPQQDNEESQNNVIDLLETEEDGVKNRGDSSGDELVIKEANEDEPVIKDEALSDVEVTDAGNEKGDKDGEGYNSREEIVNAGSIENREDEEPPTLRLEEIRQRYGDLCQNSGVFQEMMLRLKAGWLTQNKEGEPSLGSSERLQLNRMMWGGDEVSFPGPEEQAGASEGHSLVNHQGPISIPFGGGFFDFSEFAIQQSFLQKKGQEISKSFGASLSQSVSLRGPEKPPPAAEKPYKCNECGKSFGKRSTLNTHGRTHTGEKPFKCSHCDKRFSQSSHLQLHERTHTGEKPYKCLLCEKSYNQRSSLIIHERSHTGEKPYTCLECGKSFSQKATLVLHEKSHRGEKPYKCLECGKGFSLSADLIRHQSIHTGEKPYTCSDCGKSFSQNSHLMAHIRTHTGEKPHKCLECGKGFNWSSELIAHERTHTGEKPYQCLYCEKSFSVRSSLSKHERTHTGEKPYICLQCGKGFIQRSSLVAHERSHTGERPYMCLDCGKCFRESSQLIAHERTHTSEKPYLCPECGNCFKAKAALVRHQRSHLGVNSFICADCGKIFSSSAENPDKCPECVNLNLMSDFSQASEEAYPDVAEEAEEDSVEMKM</sequence>
<dbReference type="InterPro" id="IPR013087">
    <property type="entry name" value="Znf_C2H2_type"/>
</dbReference>
<dbReference type="SMART" id="SM00431">
    <property type="entry name" value="SCAN"/>
    <property type="match status" value="1"/>
</dbReference>
<keyword evidence="5" id="KW-0539">Nucleus</keyword>
<feature type="region of interest" description="Disordered" evidence="7">
    <location>
        <begin position="861"/>
        <end position="904"/>
    </location>
</feature>
<dbReference type="PANTHER" id="PTHR19818">
    <property type="entry name" value="ZINC FINGER PROTEIN ZIC AND GLI"/>
    <property type="match status" value="1"/>
</dbReference>